<dbReference type="PANTHER" id="PTHR10555">
    <property type="entry name" value="SORTING NEXIN"/>
    <property type="match status" value="1"/>
</dbReference>
<evidence type="ECO:0000313" key="14">
    <source>
        <dbReference type="Proteomes" id="UP000515160"/>
    </source>
</evidence>
<dbReference type="Pfam" id="PF00787">
    <property type="entry name" value="PX"/>
    <property type="match status" value="1"/>
</dbReference>
<dbReference type="CTD" id="6642"/>
<keyword evidence="10" id="KW-0966">Cell projection</keyword>
<dbReference type="OrthoDB" id="271164at2759"/>
<keyword evidence="5" id="KW-0597">Phosphoprotein</keyword>
<evidence type="ECO:0000313" key="15">
    <source>
        <dbReference type="RefSeq" id="XP_034098782.1"/>
    </source>
</evidence>
<feature type="region of interest" description="Disordered" evidence="12">
    <location>
        <begin position="1"/>
        <end position="45"/>
    </location>
</feature>
<evidence type="ECO:0000256" key="8">
    <source>
        <dbReference type="ARBA" id="ARBA00022990"/>
    </source>
</evidence>
<evidence type="ECO:0000256" key="10">
    <source>
        <dbReference type="ARBA" id="ARBA00023273"/>
    </source>
</evidence>
<dbReference type="GO" id="GO:0042995">
    <property type="term" value="C:cell projection"/>
    <property type="evidence" value="ECO:0007669"/>
    <property type="project" value="UniProtKB-SubCell"/>
</dbReference>
<dbReference type="InterPro" id="IPR036871">
    <property type="entry name" value="PX_dom_sf"/>
</dbReference>
<feature type="compositionally biased region" description="Polar residues" evidence="12">
    <location>
        <begin position="1"/>
        <end position="12"/>
    </location>
</feature>
<evidence type="ECO:0000256" key="2">
    <source>
        <dbReference type="ARBA" id="ARBA00004469"/>
    </source>
</evidence>
<dbReference type="SMART" id="SM00312">
    <property type="entry name" value="PX"/>
    <property type="match status" value="1"/>
</dbReference>
<feature type="domain" description="PX" evidence="13">
    <location>
        <begin position="83"/>
        <end position="216"/>
    </location>
</feature>
<dbReference type="AlphaFoldDB" id="A0A6P8XJA6"/>
<dbReference type="Proteomes" id="UP000515160">
    <property type="component" value="Chromosome 2L"/>
</dbReference>
<evidence type="ECO:0000256" key="3">
    <source>
        <dbReference type="ARBA" id="ARBA00010883"/>
    </source>
</evidence>
<evidence type="ECO:0000256" key="11">
    <source>
        <dbReference type="SAM" id="Coils"/>
    </source>
</evidence>
<evidence type="ECO:0000256" key="9">
    <source>
        <dbReference type="ARBA" id="ARBA00023136"/>
    </source>
</evidence>
<dbReference type="GeneID" id="117564208"/>
<dbReference type="CDD" id="cd06859">
    <property type="entry name" value="PX_SNX1_2_like"/>
    <property type="match status" value="1"/>
</dbReference>
<keyword evidence="8" id="KW-0007">Acetylation</keyword>
<proteinExistence type="inferred from homology"/>
<evidence type="ECO:0000256" key="7">
    <source>
        <dbReference type="ARBA" id="ARBA00022927"/>
    </source>
</evidence>
<dbReference type="GO" id="GO:0005829">
    <property type="term" value="C:cytosol"/>
    <property type="evidence" value="ECO:0007669"/>
    <property type="project" value="GOC"/>
</dbReference>
<gene>
    <name evidence="15" type="primary">LOC117564208</name>
</gene>
<dbReference type="Pfam" id="PF09325">
    <property type="entry name" value="Vps5"/>
    <property type="match status" value="1"/>
</dbReference>
<comment type="subcellular location">
    <subcellularLocation>
        <location evidence="1">Cell projection</location>
    </subcellularLocation>
    <subcellularLocation>
        <location evidence="2">Early endosome membrane</location>
        <topology evidence="2">Peripheral membrane protein</topology>
        <orientation evidence="2">Cytoplasmic side</orientation>
    </subcellularLocation>
</comment>
<accession>A0A6P8XJA6</accession>
<dbReference type="GO" id="GO:0015031">
    <property type="term" value="P:protein transport"/>
    <property type="evidence" value="ECO:0007669"/>
    <property type="project" value="UniProtKB-KW"/>
</dbReference>
<protein>
    <submittedName>
        <fullName evidence="15">Sorting nexin-2</fullName>
    </submittedName>
</protein>
<dbReference type="Gene3D" id="3.30.1520.10">
    <property type="entry name" value="Phox-like domain"/>
    <property type="match status" value="1"/>
</dbReference>
<evidence type="ECO:0000256" key="5">
    <source>
        <dbReference type="ARBA" id="ARBA00022553"/>
    </source>
</evidence>
<dbReference type="GO" id="GO:0031901">
    <property type="term" value="C:early endosome membrane"/>
    <property type="evidence" value="ECO:0007669"/>
    <property type="project" value="UniProtKB-SubCell"/>
</dbReference>
<dbReference type="InterPro" id="IPR027267">
    <property type="entry name" value="AH/BAR_dom_sf"/>
</dbReference>
<evidence type="ECO:0000256" key="4">
    <source>
        <dbReference type="ARBA" id="ARBA00022448"/>
    </source>
</evidence>
<dbReference type="CDD" id="cd07623">
    <property type="entry name" value="BAR_SNX1_2"/>
    <property type="match status" value="1"/>
</dbReference>
<dbReference type="SUPFAM" id="SSF103657">
    <property type="entry name" value="BAR/IMD domain-like"/>
    <property type="match status" value="1"/>
</dbReference>
<dbReference type="FunFam" id="3.30.1520.10:FF:000047">
    <property type="entry name" value="Sorting nexin"/>
    <property type="match status" value="1"/>
</dbReference>
<reference evidence="15" key="1">
    <citation type="submission" date="2025-08" db="UniProtKB">
        <authorList>
            <consortium name="RefSeq"/>
        </authorList>
    </citation>
    <scope>IDENTIFICATION</scope>
    <source>
        <strain evidence="15">15112-1751.03</strain>
        <tissue evidence="15">Whole Adult</tissue>
    </source>
</reference>
<name>A0A6P8XJA6_DROAB</name>
<dbReference type="Gene3D" id="1.20.1270.60">
    <property type="entry name" value="Arfaptin homology (AH) domain/BAR domain"/>
    <property type="match status" value="1"/>
</dbReference>
<keyword evidence="7" id="KW-0653">Protein transport</keyword>
<evidence type="ECO:0000256" key="6">
    <source>
        <dbReference type="ARBA" id="ARBA00022753"/>
    </source>
</evidence>
<dbReference type="InterPro" id="IPR015404">
    <property type="entry name" value="Vps5_C"/>
</dbReference>
<dbReference type="GO" id="GO:0034498">
    <property type="term" value="P:early endosome to Golgi transport"/>
    <property type="evidence" value="ECO:0007669"/>
    <property type="project" value="TreeGrafter"/>
</dbReference>
<keyword evidence="9" id="KW-0472">Membrane</keyword>
<dbReference type="InterPro" id="IPR001683">
    <property type="entry name" value="PX_dom"/>
</dbReference>
<evidence type="ECO:0000256" key="1">
    <source>
        <dbReference type="ARBA" id="ARBA00004316"/>
    </source>
</evidence>
<keyword evidence="4" id="KW-0813">Transport</keyword>
<evidence type="ECO:0000259" key="13">
    <source>
        <dbReference type="PROSITE" id="PS50195"/>
    </source>
</evidence>
<dbReference type="GO" id="GO:0035091">
    <property type="term" value="F:phosphatidylinositol binding"/>
    <property type="evidence" value="ECO:0007669"/>
    <property type="project" value="InterPro"/>
</dbReference>
<comment type="similarity">
    <text evidence="3">Belongs to the sorting nexin family.</text>
</comment>
<feature type="coiled-coil region" evidence="11">
    <location>
        <begin position="385"/>
        <end position="426"/>
    </location>
</feature>
<dbReference type="SUPFAM" id="SSF64268">
    <property type="entry name" value="PX domain"/>
    <property type="match status" value="1"/>
</dbReference>
<sequence>MEVETPATTPNEQSREFADVDINNDGSASAAASDEEEVPAPGSVTLEQNENNDLFVSAMTPSEVHRRISSSNLEEILTDDGDLFIQIVVSDPQKVGDGMSSYLAYKVTTKTNIPKFKRNEFSTLRRFSDFLGIHDLLVNKYMRMGRIIPPAPSKNIIGSTKVKMSPQQTEPGTPINQEWIEIRRAALERFVHRTAQHPVLRVDLDFVNFLESDQELPRAVNTSALSGAGVIRLFNKVGETVNKITYKMDENDPWFDDKITEVEHLDANLQKLSSALKSLVSSRRELSVLTGLVAKSAAMLSTCEEHTGLSRALSHLADVEEKIELLRSEQANSDFYILAEFIKDYLGLFGAIKCIFHERVKAFQNWQYAQMQLSKRRENRGRYELANRADKLDQAQQEVEEWQGKVQRCQQQFDDISAEIKREMERFEISRVKDFKANIIKYIEVQMAHQQQIISYWEAFAPVAREIV</sequence>
<dbReference type="FunFam" id="1.20.1270.60:FF:000012">
    <property type="entry name" value="Sorting nexin 2"/>
    <property type="match status" value="1"/>
</dbReference>
<evidence type="ECO:0000256" key="12">
    <source>
        <dbReference type="SAM" id="MobiDB-lite"/>
    </source>
</evidence>
<dbReference type="RefSeq" id="XP_034098782.1">
    <property type="nucleotide sequence ID" value="XM_034242891.2"/>
</dbReference>
<keyword evidence="14" id="KW-1185">Reference proteome</keyword>
<dbReference type="PANTHER" id="PTHR10555:SF170">
    <property type="entry name" value="FI18122P1"/>
    <property type="match status" value="1"/>
</dbReference>
<dbReference type="PROSITE" id="PS50195">
    <property type="entry name" value="PX"/>
    <property type="match status" value="1"/>
</dbReference>
<keyword evidence="11" id="KW-0175">Coiled coil</keyword>
<keyword evidence="6" id="KW-0967">Endosome</keyword>
<organism evidence="14 15">
    <name type="scientific">Drosophila albomicans</name>
    <name type="common">Fruit fly</name>
    <dbReference type="NCBI Taxonomy" id="7291"/>
    <lineage>
        <taxon>Eukaryota</taxon>
        <taxon>Metazoa</taxon>
        <taxon>Ecdysozoa</taxon>
        <taxon>Arthropoda</taxon>
        <taxon>Hexapoda</taxon>
        <taxon>Insecta</taxon>
        <taxon>Pterygota</taxon>
        <taxon>Neoptera</taxon>
        <taxon>Endopterygota</taxon>
        <taxon>Diptera</taxon>
        <taxon>Brachycera</taxon>
        <taxon>Muscomorpha</taxon>
        <taxon>Ephydroidea</taxon>
        <taxon>Drosophilidae</taxon>
        <taxon>Drosophila</taxon>
    </lineage>
</organism>